<dbReference type="PROSITE" id="PS51677">
    <property type="entry name" value="NODB"/>
    <property type="match status" value="1"/>
</dbReference>
<dbReference type="Proteomes" id="UP001597180">
    <property type="component" value="Unassembled WGS sequence"/>
</dbReference>
<dbReference type="InterPro" id="IPR011330">
    <property type="entry name" value="Glyco_hydro/deAcase_b/a-brl"/>
</dbReference>
<keyword evidence="1" id="KW-0479">Metal-binding</keyword>
<dbReference type="CDD" id="cd10917">
    <property type="entry name" value="CE4_NodB_like_6s_7s"/>
    <property type="match status" value="1"/>
</dbReference>
<reference evidence="6" key="1">
    <citation type="journal article" date="2019" name="Int. J. Syst. Evol. Microbiol.">
        <title>The Global Catalogue of Microorganisms (GCM) 10K type strain sequencing project: providing services to taxonomists for standard genome sequencing and annotation.</title>
        <authorList>
            <consortium name="The Broad Institute Genomics Platform"/>
            <consortium name="The Broad Institute Genome Sequencing Center for Infectious Disease"/>
            <person name="Wu L."/>
            <person name="Ma J."/>
        </authorList>
    </citation>
    <scope>NUCLEOTIDE SEQUENCE [LARGE SCALE GENOMIC DNA]</scope>
    <source>
        <strain evidence="6">CCUG 53270</strain>
    </source>
</reference>
<feature type="region of interest" description="Disordered" evidence="3">
    <location>
        <begin position="52"/>
        <end position="129"/>
    </location>
</feature>
<proteinExistence type="predicted"/>
<dbReference type="EMBL" id="JBHTLU010000054">
    <property type="protein sequence ID" value="MFD1224978.1"/>
    <property type="molecule type" value="Genomic_DNA"/>
</dbReference>
<dbReference type="RefSeq" id="WP_345593901.1">
    <property type="nucleotide sequence ID" value="NZ_BAABJG010000051.1"/>
</dbReference>
<dbReference type="Pfam" id="PF01522">
    <property type="entry name" value="Polysacc_deac_1"/>
    <property type="match status" value="1"/>
</dbReference>
<accession>A0ABW3UVL7</accession>
<protein>
    <submittedName>
        <fullName evidence="5">Polysaccharide deacetylase family protein</fullName>
    </submittedName>
</protein>
<evidence type="ECO:0000313" key="6">
    <source>
        <dbReference type="Proteomes" id="UP001597180"/>
    </source>
</evidence>
<name>A0ABW3UVL7_9BACL</name>
<feature type="compositionally biased region" description="Polar residues" evidence="3">
    <location>
        <begin position="120"/>
        <end position="129"/>
    </location>
</feature>
<evidence type="ECO:0000256" key="1">
    <source>
        <dbReference type="ARBA" id="ARBA00022723"/>
    </source>
</evidence>
<dbReference type="InterPro" id="IPR050248">
    <property type="entry name" value="Polysacc_deacetylase_ArnD"/>
</dbReference>
<gene>
    <name evidence="5" type="ORF">ACFQ4B_33285</name>
</gene>
<evidence type="ECO:0000256" key="2">
    <source>
        <dbReference type="ARBA" id="ARBA00022801"/>
    </source>
</evidence>
<feature type="compositionally biased region" description="Low complexity" evidence="3">
    <location>
        <begin position="84"/>
        <end position="105"/>
    </location>
</feature>
<keyword evidence="2" id="KW-0378">Hydrolase</keyword>
<feature type="domain" description="NodB homology" evidence="4">
    <location>
        <begin position="154"/>
        <end position="337"/>
    </location>
</feature>
<comment type="caution">
    <text evidence="5">The sequence shown here is derived from an EMBL/GenBank/DDBJ whole genome shotgun (WGS) entry which is preliminary data.</text>
</comment>
<keyword evidence="6" id="KW-1185">Reference proteome</keyword>
<sequence length="349" mass="38221">MKPVLFKTTLFVSIASLCLSGCMVQEEKSVPNPIVHTSDPLQNQPDLTHKLSVSAAPTPVPPKAATDPQKAVQQSPSPKPEAQPVPQAQQPVQQPSQQSTPAPQKTNKKIPKQAEGAPASTASKKSVSANRLTLSQLVKKYPDLLLLKGSPNSKQVALTFDDAPDTRYTIQVLDILKQYNVKATFFVVGRLAEKHPSVVKRMHREGHVIGNHTYNHALLTKLTDEQFQNQIAKTQKVVKNAVGYTPRLIRPPYGEITESQLLWASKHHYKIVNWNVDSRDWKQLSQAEVTANVLNHVGAGSIILQHSGGGPNQNLSGTVAALPTIIESLQSKGYRLVTLPELLKVSKQL</sequence>
<dbReference type="SUPFAM" id="SSF88713">
    <property type="entry name" value="Glycoside hydrolase/deacetylase"/>
    <property type="match status" value="1"/>
</dbReference>
<evidence type="ECO:0000256" key="3">
    <source>
        <dbReference type="SAM" id="MobiDB-lite"/>
    </source>
</evidence>
<evidence type="ECO:0000313" key="5">
    <source>
        <dbReference type="EMBL" id="MFD1224978.1"/>
    </source>
</evidence>
<dbReference type="PANTHER" id="PTHR10587">
    <property type="entry name" value="GLYCOSYL TRANSFERASE-RELATED"/>
    <property type="match status" value="1"/>
</dbReference>
<evidence type="ECO:0000259" key="4">
    <source>
        <dbReference type="PROSITE" id="PS51677"/>
    </source>
</evidence>
<dbReference type="Gene3D" id="3.20.20.370">
    <property type="entry name" value="Glycoside hydrolase/deacetylase"/>
    <property type="match status" value="1"/>
</dbReference>
<dbReference type="PANTHER" id="PTHR10587:SF133">
    <property type="entry name" value="CHITIN DEACETYLASE 1-RELATED"/>
    <property type="match status" value="1"/>
</dbReference>
<dbReference type="InterPro" id="IPR002509">
    <property type="entry name" value="NODB_dom"/>
</dbReference>
<organism evidence="5 6">
    <name type="scientific">Paenibacillus vulneris</name>
    <dbReference type="NCBI Taxonomy" id="1133364"/>
    <lineage>
        <taxon>Bacteria</taxon>
        <taxon>Bacillati</taxon>
        <taxon>Bacillota</taxon>
        <taxon>Bacilli</taxon>
        <taxon>Bacillales</taxon>
        <taxon>Paenibacillaceae</taxon>
        <taxon>Paenibacillus</taxon>
    </lineage>
</organism>